<evidence type="ECO:0000256" key="10">
    <source>
        <dbReference type="PIRNR" id="PIRNR001028"/>
    </source>
</evidence>
<feature type="active site" description="Nucleophile" evidence="11">
    <location>
        <position position="209"/>
    </location>
</feature>
<dbReference type="InterPro" id="IPR006046">
    <property type="entry name" value="Alpha_amylase"/>
</dbReference>
<dbReference type="InterPro" id="IPR013780">
    <property type="entry name" value="Glyco_hydro_b"/>
</dbReference>
<feature type="domain" description="Alpha-amylase C-terminal beta-sheet" evidence="16">
    <location>
        <begin position="371"/>
        <end position="432"/>
    </location>
</feature>
<feature type="active site" description="Proton donor" evidence="11">
    <location>
        <position position="236"/>
    </location>
</feature>
<dbReference type="EC" id="3.2.1.1" evidence="4 10"/>
<proteinExistence type="inferred from homology"/>
<dbReference type="PRINTS" id="PR00110">
    <property type="entry name" value="ALPHAAMYLASE"/>
</dbReference>
<evidence type="ECO:0000256" key="3">
    <source>
        <dbReference type="ARBA" id="ARBA00008061"/>
    </source>
</evidence>
<evidence type="ECO:0000256" key="5">
    <source>
        <dbReference type="ARBA" id="ARBA00022723"/>
    </source>
</evidence>
<keyword evidence="5" id="KW-0479">Metal-binding</keyword>
<name>A0A7S3UHH4_9CHLO</name>
<evidence type="ECO:0000259" key="16">
    <source>
        <dbReference type="SMART" id="SM00810"/>
    </source>
</evidence>
<dbReference type="AlphaFoldDB" id="A0A7S3UHH4"/>
<feature type="compositionally biased region" description="Basic and acidic residues" evidence="14">
    <location>
        <begin position="1"/>
        <end position="11"/>
    </location>
</feature>
<dbReference type="InterPro" id="IPR013775">
    <property type="entry name" value="A-amylase_pln"/>
</dbReference>
<dbReference type="GO" id="GO:0004556">
    <property type="term" value="F:alpha-amylase activity"/>
    <property type="evidence" value="ECO:0007669"/>
    <property type="project" value="UniProtKB-UniRule"/>
</dbReference>
<dbReference type="Pfam" id="PF07821">
    <property type="entry name" value="Alpha-amyl_C2"/>
    <property type="match status" value="1"/>
</dbReference>
<keyword evidence="6 13" id="KW-0378">Hydrolase</keyword>
<comment type="similarity">
    <text evidence="3 10 12">Belongs to the glycosyl hydrolase 13 family.</text>
</comment>
<evidence type="ECO:0000256" key="12">
    <source>
        <dbReference type="RuleBase" id="RU003615"/>
    </source>
</evidence>
<accession>A0A7S3UHH4</accession>
<comment type="catalytic activity">
    <reaction evidence="1 10 13">
        <text>Endohydrolysis of (1-&gt;4)-alpha-D-glucosidic linkages in polysaccharides containing three or more (1-&gt;4)-alpha-linked D-glucose units.</text>
        <dbReference type="EC" id="3.2.1.1"/>
    </reaction>
</comment>
<evidence type="ECO:0000256" key="4">
    <source>
        <dbReference type="ARBA" id="ARBA00012595"/>
    </source>
</evidence>
<dbReference type="CDD" id="cd11314">
    <property type="entry name" value="AmyAc_arch_bac_plant_AmyA"/>
    <property type="match status" value="1"/>
</dbReference>
<dbReference type="PANTHER" id="PTHR43447">
    <property type="entry name" value="ALPHA-AMYLASE"/>
    <property type="match status" value="1"/>
</dbReference>
<dbReference type="SUPFAM" id="SSF51011">
    <property type="entry name" value="Glycosyl hydrolase domain"/>
    <property type="match status" value="1"/>
</dbReference>
<evidence type="ECO:0000256" key="11">
    <source>
        <dbReference type="PIRSR" id="PIRSR001028-1"/>
    </source>
</evidence>
<evidence type="ECO:0000256" key="14">
    <source>
        <dbReference type="SAM" id="MobiDB-lite"/>
    </source>
</evidence>
<organism evidence="17">
    <name type="scientific">Picocystis salinarum</name>
    <dbReference type="NCBI Taxonomy" id="88271"/>
    <lineage>
        <taxon>Eukaryota</taxon>
        <taxon>Viridiplantae</taxon>
        <taxon>Chlorophyta</taxon>
        <taxon>Picocystophyceae</taxon>
        <taxon>Picocystales</taxon>
        <taxon>Picocystaceae</taxon>
        <taxon>Picocystis</taxon>
    </lineage>
</organism>
<dbReference type="Gene3D" id="2.60.40.1180">
    <property type="entry name" value="Golgi alpha-mannosidase II"/>
    <property type="match status" value="1"/>
</dbReference>
<evidence type="ECO:0000256" key="6">
    <source>
        <dbReference type="ARBA" id="ARBA00022801"/>
    </source>
</evidence>
<keyword evidence="7 13" id="KW-0119">Carbohydrate metabolism</keyword>
<feature type="region of interest" description="Disordered" evidence="14">
    <location>
        <begin position="1"/>
        <end position="20"/>
    </location>
</feature>
<gene>
    <name evidence="17" type="ORF">PSAL00342_LOCUS6816</name>
</gene>
<evidence type="ECO:0000256" key="2">
    <source>
        <dbReference type="ARBA" id="ARBA00001913"/>
    </source>
</evidence>
<dbReference type="SMART" id="SM00810">
    <property type="entry name" value="Alpha-amyl_C2"/>
    <property type="match status" value="1"/>
</dbReference>
<dbReference type="GO" id="GO:0005509">
    <property type="term" value="F:calcium ion binding"/>
    <property type="evidence" value="ECO:0007669"/>
    <property type="project" value="UniProtKB-UniRule"/>
</dbReference>
<comment type="cofactor">
    <cofactor evidence="2 10">
        <name>Ca(2+)</name>
        <dbReference type="ChEBI" id="CHEBI:29108"/>
    </cofactor>
</comment>
<evidence type="ECO:0000256" key="1">
    <source>
        <dbReference type="ARBA" id="ARBA00000548"/>
    </source>
</evidence>
<evidence type="ECO:0000313" key="17">
    <source>
        <dbReference type="EMBL" id="CAE0612917.1"/>
    </source>
</evidence>
<dbReference type="SUPFAM" id="SSF51445">
    <property type="entry name" value="(Trans)glycosidases"/>
    <property type="match status" value="1"/>
</dbReference>
<dbReference type="GO" id="GO:0005975">
    <property type="term" value="P:carbohydrate metabolic process"/>
    <property type="evidence" value="ECO:0007669"/>
    <property type="project" value="InterPro"/>
</dbReference>
<dbReference type="Gene3D" id="3.20.20.80">
    <property type="entry name" value="Glycosidases"/>
    <property type="match status" value="1"/>
</dbReference>
<evidence type="ECO:0000256" key="8">
    <source>
        <dbReference type="ARBA" id="ARBA00023295"/>
    </source>
</evidence>
<feature type="domain" description="Glycosyl hydrolase family 13 catalytic" evidence="15">
    <location>
        <begin position="35"/>
        <end position="370"/>
    </location>
</feature>
<dbReference type="EMBL" id="HBIS01007807">
    <property type="protein sequence ID" value="CAE0612917.1"/>
    <property type="molecule type" value="Transcribed_RNA"/>
</dbReference>
<dbReference type="Pfam" id="PF00128">
    <property type="entry name" value="Alpha-amylase"/>
    <property type="match status" value="1"/>
</dbReference>
<dbReference type="InterPro" id="IPR006047">
    <property type="entry name" value="GH13_cat_dom"/>
</dbReference>
<evidence type="ECO:0000259" key="15">
    <source>
        <dbReference type="SMART" id="SM00642"/>
    </source>
</evidence>
<dbReference type="InterPro" id="IPR012850">
    <property type="entry name" value="A-amylase_bs_C"/>
</dbReference>
<dbReference type="PIRSF" id="PIRSF001028">
    <property type="entry name" value="Alph-amls_plant"/>
    <property type="match status" value="1"/>
</dbReference>
<evidence type="ECO:0000256" key="9">
    <source>
        <dbReference type="ARBA" id="ARBA00030238"/>
    </source>
</evidence>
<evidence type="ECO:0000256" key="7">
    <source>
        <dbReference type="ARBA" id="ARBA00023277"/>
    </source>
</evidence>
<evidence type="ECO:0000256" key="13">
    <source>
        <dbReference type="RuleBase" id="RU361134"/>
    </source>
</evidence>
<dbReference type="SMART" id="SM00642">
    <property type="entry name" value="Aamy"/>
    <property type="match status" value="1"/>
</dbReference>
<dbReference type="InterPro" id="IPR017853">
    <property type="entry name" value="GH"/>
</dbReference>
<keyword evidence="8 13" id="KW-0326">Glycosidase</keyword>
<reference evidence="17" key="1">
    <citation type="submission" date="2021-01" db="EMBL/GenBank/DDBJ databases">
        <authorList>
            <person name="Corre E."/>
            <person name="Pelletier E."/>
            <person name="Niang G."/>
            <person name="Scheremetjew M."/>
            <person name="Finn R."/>
            <person name="Kale V."/>
            <person name="Holt S."/>
            <person name="Cochrane G."/>
            <person name="Meng A."/>
            <person name="Brown T."/>
            <person name="Cohen L."/>
        </authorList>
    </citation>
    <scope>NUCLEOTIDE SEQUENCE</scope>
    <source>
        <strain evidence="17">CCMP1897</strain>
    </source>
</reference>
<sequence>MERSESRERMGSRIRSQETPCCAPETVDSNEYFDTILLQGFHWTSHRHEWYKILKEKAEEIAESGYTHVWLPPPSHSVSPEGYLPGHLYELNTKYGSKQELLDAIAALKKCGIKVVADIVINHRCAQMQDENGEWNTYTDDIDHEGNKVNWGKWAVVEGDFGGTGNKDSGEDFHAAPDLDHENPELRNALISWLCFLKGHVGFSGWRFDFVKGYAARFVEEYILKTVGKGNFCVGEYWNDSVYDESGLAYNQDAARQQLCDWIDACNASSSAFDYTTKGILQEAVRDQYWRLKDPNGKATGLIGWWPDRAVTFIDNHDTGGEQNQWPFPSEKVALGYVYILTHPGIPSVFWSHHFDWELAQDLKKLIALRRRNGINSNSTLQITMADPDCYVAEIGESVLVKLGSRFDLGKGFPGAQWRLVTSGKDYAVWEKEEEAS</sequence>
<protein>
    <recommendedName>
        <fullName evidence="4 10">Alpha-amylase</fullName>
        <ecNumber evidence="4 10">3.2.1.1</ecNumber>
    </recommendedName>
    <alternativeName>
        <fullName evidence="9 10">1,4-alpha-D-glucan glucanohydrolase</fullName>
    </alternativeName>
</protein>